<proteinExistence type="inferred from homology"/>
<keyword evidence="5 6" id="KW-0472">Membrane</keyword>
<gene>
    <name evidence="7" type="ORF">JVT61DRAFT_8211</name>
</gene>
<dbReference type="PANTHER" id="PTHR12300:SF161">
    <property type="entry name" value="RECEPTOR EXPRESSION-ENHANCING PROTEIN"/>
    <property type="match status" value="1"/>
</dbReference>
<keyword evidence="3 6" id="KW-0812">Transmembrane</keyword>
<sequence>MLFYLTSCIISSVLAFLYPGYASYKTLSQRPASEEDLERWLMYWSVLGCIVGIEYVAEWLVSWIPMYYLMKTLFLLYLVLPQTRGSSYIYINHLQPFLHSHESQIDATLASLKARFYAFVQERFRALWDQLAGTLRQQQQAQYAPSTGGATVGAPPSLGDPVSGPAQLVAGLWRSYGPTLVASGAMLLSQGTAASGSAIEKAWRTPAASQIHLDATQLHVTANVDPKSRNHNRYLLPLAPLRLLRAIRLTLSCGLGGLAGLKKWMNRATRRATRLMEGGTWGRARNAALRDRPAGLVGLKSSTTSLLLYAFLSSYSSIVGDDALCTLLMDPSRPCVV</sequence>
<evidence type="ECO:0000256" key="1">
    <source>
        <dbReference type="ARBA" id="ARBA00004141"/>
    </source>
</evidence>
<name>A0A8I2YVB4_9AGAM</name>
<dbReference type="EMBL" id="JAGFBS010000003">
    <property type="protein sequence ID" value="KAG6380124.1"/>
    <property type="molecule type" value="Genomic_DNA"/>
</dbReference>
<keyword evidence="8" id="KW-1185">Reference proteome</keyword>
<comment type="caution">
    <text evidence="6">Lacks conserved residue(s) required for the propagation of feature annotation.</text>
</comment>
<comment type="subcellular location">
    <subcellularLocation>
        <location evidence="1 6">Membrane</location>
        <topology evidence="1 6">Multi-pass membrane protein</topology>
    </subcellularLocation>
</comment>
<dbReference type="Proteomes" id="UP000683000">
    <property type="component" value="Unassembled WGS sequence"/>
</dbReference>
<evidence type="ECO:0000313" key="7">
    <source>
        <dbReference type="EMBL" id="KAG6380124.1"/>
    </source>
</evidence>
<keyword evidence="4 6" id="KW-1133">Transmembrane helix</keyword>
<evidence type="ECO:0000256" key="5">
    <source>
        <dbReference type="ARBA" id="ARBA00023136"/>
    </source>
</evidence>
<reference evidence="7" key="1">
    <citation type="submission" date="2021-03" db="EMBL/GenBank/DDBJ databases">
        <title>Evolutionary innovations through gain and loss of genes in the ectomycorrhizal Boletales.</title>
        <authorList>
            <person name="Wu G."/>
            <person name="Miyauchi S."/>
            <person name="Morin E."/>
            <person name="Yang Z.-L."/>
            <person name="Xu J."/>
            <person name="Martin F.M."/>
        </authorList>
    </citation>
    <scope>NUCLEOTIDE SEQUENCE</scope>
    <source>
        <strain evidence="7">BR01</strain>
    </source>
</reference>
<dbReference type="GO" id="GO:0016020">
    <property type="term" value="C:membrane"/>
    <property type="evidence" value="ECO:0007669"/>
    <property type="project" value="UniProtKB-SubCell"/>
</dbReference>
<dbReference type="PANTHER" id="PTHR12300">
    <property type="entry name" value="HVA22-LIKE PROTEINS"/>
    <property type="match status" value="1"/>
</dbReference>
<protein>
    <recommendedName>
        <fullName evidence="6">Protein YOP1</fullName>
    </recommendedName>
</protein>
<organism evidence="7 8">
    <name type="scientific">Boletus reticuloceps</name>
    <dbReference type="NCBI Taxonomy" id="495285"/>
    <lineage>
        <taxon>Eukaryota</taxon>
        <taxon>Fungi</taxon>
        <taxon>Dikarya</taxon>
        <taxon>Basidiomycota</taxon>
        <taxon>Agaricomycotina</taxon>
        <taxon>Agaricomycetes</taxon>
        <taxon>Agaricomycetidae</taxon>
        <taxon>Boletales</taxon>
        <taxon>Boletineae</taxon>
        <taxon>Boletaceae</taxon>
        <taxon>Boletoideae</taxon>
        <taxon>Boletus</taxon>
    </lineage>
</organism>
<evidence type="ECO:0000256" key="4">
    <source>
        <dbReference type="ARBA" id="ARBA00022989"/>
    </source>
</evidence>
<comment type="caution">
    <text evidence="7">The sequence shown here is derived from an EMBL/GenBank/DDBJ whole genome shotgun (WGS) entry which is preliminary data.</text>
</comment>
<evidence type="ECO:0000256" key="2">
    <source>
        <dbReference type="ARBA" id="ARBA00008573"/>
    </source>
</evidence>
<feature type="transmembrane region" description="Helical" evidence="6">
    <location>
        <begin position="41"/>
        <end position="61"/>
    </location>
</feature>
<dbReference type="OrthoDB" id="434647at2759"/>
<comment type="similarity">
    <text evidence="2 6">Belongs to the DP1 family.</text>
</comment>
<accession>A0A8I2YVB4</accession>
<dbReference type="InterPro" id="IPR004345">
    <property type="entry name" value="TB2_DP1_HVA22"/>
</dbReference>
<dbReference type="Pfam" id="PF03134">
    <property type="entry name" value="TB2_DP1_HVA22"/>
    <property type="match status" value="1"/>
</dbReference>
<evidence type="ECO:0000313" key="8">
    <source>
        <dbReference type="Proteomes" id="UP000683000"/>
    </source>
</evidence>
<evidence type="ECO:0000256" key="6">
    <source>
        <dbReference type="RuleBase" id="RU362006"/>
    </source>
</evidence>
<dbReference type="AlphaFoldDB" id="A0A8I2YVB4"/>
<evidence type="ECO:0000256" key="3">
    <source>
        <dbReference type="ARBA" id="ARBA00022692"/>
    </source>
</evidence>